<dbReference type="FunFam" id="3.30.70.270:FF:000001">
    <property type="entry name" value="Diguanylate cyclase domain protein"/>
    <property type="match status" value="1"/>
</dbReference>
<dbReference type="EC" id="2.7.7.65" evidence="2"/>
<comment type="catalytic activity">
    <reaction evidence="3">
        <text>2 GTP = 3',3'-c-di-GMP + 2 diphosphate</text>
        <dbReference type="Rhea" id="RHEA:24898"/>
        <dbReference type="ChEBI" id="CHEBI:33019"/>
        <dbReference type="ChEBI" id="CHEBI:37565"/>
        <dbReference type="ChEBI" id="CHEBI:58805"/>
        <dbReference type="EC" id="2.7.7.65"/>
    </reaction>
</comment>
<dbReference type="Pfam" id="PF00990">
    <property type="entry name" value="GGDEF"/>
    <property type="match status" value="1"/>
</dbReference>
<proteinExistence type="predicted"/>
<evidence type="ECO:0000313" key="7">
    <source>
        <dbReference type="Proteomes" id="UP000184520"/>
    </source>
</evidence>
<dbReference type="InterPro" id="IPR050469">
    <property type="entry name" value="Diguanylate_Cyclase"/>
</dbReference>
<feature type="transmembrane region" description="Helical" evidence="4">
    <location>
        <begin position="238"/>
        <end position="256"/>
    </location>
</feature>
<dbReference type="NCBIfam" id="TIGR00254">
    <property type="entry name" value="GGDEF"/>
    <property type="match status" value="1"/>
</dbReference>
<keyword evidence="4" id="KW-0472">Membrane</keyword>
<dbReference type="InterPro" id="IPR007892">
    <property type="entry name" value="CHASE4"/>
</dbReference>
<sequence length="492" mass="55182">MANSANKADLLRLEEAFSQQIETLRSISLDNAVWDKMHRAAIDRNNEWFEETYFLHETFSQLNINGWYFYAHDHRLIAGQSIELPYKVTSNPIFATPGHSITQHFLFDAVAVNKKAMSRWGLVTINERPAIVLSHAITSGDASGTIAGTSLIWSYINDKRISQLSLALQKPLSLISVVSATDIPVNVVPAYTPSSLHGEAYNRQLNLLFNDYLGRPFFILRFNETRYPFDSRVFDQTLLVGLLAATLMLYLFYLFIRHQILVPLGKMVDIVAEVMDTSDFSKRIDLKGYDAIGRLGNHIDSLFALVKDQKAELVEHNKQLRNMSYADPLTGIANRRYLDQHLQTLAESDETTRMPLSLLLIDVDHFKSFNDNYGHNQGDKALVDVATILRQNTHAATDFVCRLGGEEFVIVLRDTEYDDALAVAENLSAQIVSAGISHVMSPYHVLTVSIGVATKAPGVSLHQAELIDQADKAMYLAKDAGRNRVEGYLSDT</sequence>
<evidence type="ECO:0000256" key="3">
    <source>
        <dbReference type="ARBA" id="ARBA00034247"/>
    </source>
</evidence>
<dbReference type="PANTHER" id="PTHR45138:SF9">
    <property type="entry name" value="DIGUANYLATE CYCLASE DGCM-RELATED"/>
    <property type="match status" value="1"/>
</dbReference>
<dbReference type="Gene3D" id="3.30.70.270">
    <property type="match status" value="1"/>
</dbReference>
<dbReference type="STRING" id="634436.SAMN05216361_1587"/>
<dbReference type="InterPro" id="IPR029787">
    <property type="entry name" value="Nucleotide_cyclase"/>
</dbReference>
<dbReference type="SMART" id="SM00267">
    <property type="entry name" value="GGDEF"/>
    <property type="match status" value="1"/>
</dbReference>
<evidence type="ECO:0000256" key="4">
    <source>
        <dbReference type="SAM" id="Phobius"/>
    </source>
</evidence>
<dbReference type="GO" id="GO:1902201">
    <property type="term" value="P:negative regulation of bacterial-type flagellum-dependent cell motility"/>
    <property type="evidence" value="ECO:0007669"/>
    <property type="project" value="TreeGrafter"/>
</dbReference>
<comment type="cofactor">
    <cofactor evidence="1">
        <name>Mg(2+)</name>
        <dbReference type="ChEBI" id="CHEBI:18420"/>
    </cofactor>
</comment>
<dbReference type="CDD" id="cd01949">
    <property type="entry name" value="GGDEF"/>
    <property type="match status" value="1"/>
</dbReference>
<evidence type="ECO:0000256" key="1">
    <source>
        <dbReference type="ARBA" id="ARBA00001946"/>
    </source>
</evidence>
<dbReference type="PROSITE" id="PS50887">
    <property type="entry name" value="GGDEF"/>
    <property type="match status" value="1"/>
</dbReference>
<dbReference type="InterPro" id="IPR043128">
    <property type="entry name" value="Rev_trsase/Diguanyl_cyclase"/>
</dbReference>
<organism evidence="6 7">
    <name type="scientific">Marisediminitalea aggregata</name>
    <dbReference type="NCBI Taxonomy" id="634436"/>
    <lineage>
        <taxon>Bacteria</taxon>
        <taxon>Pseudomonadati</taxon>
        <taxon>Pseudomonadota</taxon>
        <taxon>Gammaproteobacteria</taxon>
        <taxon>Alteromonadales</taxon>
        <taxon>Alteromonadaceae</taxon>
        <taxon>Marisediminitalea</taxon>
    </lineage>
</organism>
<dbReference type="InterPro" id="IPR000160">
    <property type="entry name" value="GGDEF_dom"/>
</dbReference>
<dbReference type="PANTHER" id="PTHR45138">
    <property type="entry name" value="REGULATORY COMPONENTS OF SENSORY TRANSDUCTION SYSTEM"/>
    <property type="match status" value="1"/>
</dbReference>
<protein>
    <recommendedName>
        <fullName evidence="2">diguanylate cyclase</fullName>
        <ecNumber evidence="2">2.7.7.65</ecNumber>
    </recommendedName>
</protein>
<name>A0A1M5HRJ2_9ALTE</name>
<keyword evidence="4" id="KW-0812">Transmembrane</keyword>
<dbReference type="AlphaFoldDB" id="A0A1M5HRJ2"/>
<gene>
    <name evidence="6" type="ORF">SAMN05216361_1587</name>
</gene>
<accession>A0A1M5HRJ2</accession>
<keyword evidence="4" id="KW-1133">Transmembrane helix</keyword>
<dbReference type="SUPFAM" id="SSF55073">
    <property type="entry name" value="Nucleotide cyclase"/>
    <property type="match status" value="1"/>
</dbReference>
<dbReference type="Gene3D" id="6.10.340.10">
    <property type="match status" value="1"/>
</dbReference>
<evidence type="ECO:0000256" key="2">
    <source>
        <dbReference type="ARBA" id="ARBA00012528"/>
    </source>
</evidence>
<dbReference type="Pfam" id="PF05228">
    <property type="entry name" value="CHASE4"/>
    <property type="match status" value="1"/>
</dbReference>
<dbReference type="GO" id="GO:0052621">
    <property type="term" value="F:diguanylate cyclase activity"/>
    <property type="evidence" value="ECO:0007669"/>
    <property type="project" value="UniProtKB-EC"/>
</dbReference>
<keyword evidence="7" id="KW-1185">Reference proteome</keyword>
<dbReference type="GO" id="GO:0043709">
    <property type="term" value="P:cell adhesion involved in single-species biofilm formation"/>
    <property type="evidence" value="ECO:0007669"/>
    <property type="project" value="TreeGrafter"/>
</dbReference>
<reference evidence="7" key="1">
    <citation type="submission" date="2016-11" db="EMBL/GenBank/DDBJ databases">
        <authorList>
            <person name="Varghese N."/>
            <person name="Submissions S."/>
        </authorList>
    </citation>
    <scope>NUCLEOTIDE SEQUENCE [LARGE SCALE GENOMIC DNA]</scope>
    <source>
        <strain evidence="7">CGMCC 1.8995</strain>
    </source>
</reference>
<feature type="domain" description="GGDEF" evidence="5">
    <location>
        <begin position="354"/>
        <end position="490"/>
    </location>
</feature>
<dbReference type="Proteomes" id="UP000184520">
    <property type="component" value="Unassembled WGS sequence"/>
</dbReference>
<dbReference type="EMBL" id="FQWD01000002">
    <property type="protein sequence ID" value="SHG18550.1"/>
    <property type="molecule type" value="Genomic_DNA"/>
</dbReference>
<evidence type="ECO:0000259" key="5">
    <source>
        <dbReference type="PROSITE" id="PS50887"/>
    </source>
</evidence>
<evidence type="ECO:0000313" key="6">
    <source>
        <dbReference type="EMBL" id="SHG18550.1"/>
    </source>
</evidence>
<dbReference type="GO" id="GO:0005886">
    <property type="term" value="C:plasma membrane"/>
    <property type="evidence" value="ECO:0007669"/>
    <property type="project" value="TreeGrafter"/>
</dbReference>